<keyword evidence="1" id="KW-1133">Transmembrane helix</keyword>
<dbReference type="AlphaFoldDB" id="A0A7Y7U5M8"/>
<evidence type="ECO:0000313" key="3">
    <source>
        <dbReference type="EMBL" id="NVO30630.1"/>
    </source>
</evidence>
<reference evidence="3 4" key="1">
    <citation type="submission" date="2020-05" db="EMBL/GenBank/DDBJ databases">
        <title>Hymenobacter terrestris sp. nov. and Hymenobacter lapidiphilus sp. nov., isolated from regoliths in Antarctica.</title>
        <authorList>
            <person name="Sedlacek I."/>
            <person name="Pantucek R."/>
            <person name="Zeman M."/>
            <person name="Holochova P."/>
            <person name="Kralova S."/>
            <person name="Stankova E."/>
            <person name="Sedo O."/>
            <person name="Micenkova L."/>
            <person name="Svec P."/>
            <person name="Gupta V."/>
            <person name="Sood U."/>
            <person name="Korpole U.S."/>
            <person name="Lal R."/>
        </authorList>
    </citation>
    <scope>NUCLEOTIDE SEQUENCE [LARGE SCALE GENOMIC DNA]</scope>
    <source>
        <strain evidence="3 4">P5342</strain>
    </source>
</reference>
<organism evidence="3 4">
    <name type="scientific">Hymenobacter lapidiphilus</name>
    <dbReference type="NCBI Taxonomy" id="2608003"/>
    <lineage>
        <taxon>Bacteria</taxon>
        <taxon>Pseudomonadati</taxon>
        <taxon>Bacteroidota</taxon>
        <taxon>Cytophagia</taxon>
        <taxon>Cytophagales</taxon>
        <taxon>Hymenobacteraceae</taxon>
        <taxon>Hymenobacter</taxon>
    </lineage>
</organism>
<dbReference type="Proteomes" id="UP000565521">
    <property type="component" value="Unassembled WGS sequence"/>
</dbReference>
<gene>
    <name evidence="3" type="ORF">HW554_05390</name>
</gene>
<dbReference type="PANTHER" id="PTHR12277:SF81">
    <property type="entry name" value="PROTEIN ABHD13"/>
    <property type="match status" value="1"/>
</dbReference>
<name>A0A7Y7U5M8_9BACT</name>
<dbReference type="EMBL" id="JABKAU010000007">
    <property type="protein sequence ID" value="NVO30630.1"/>
    <property type="molecule type" value="Genomic_DNA"/>
</dbReference>
<dbReference type="InterPro" id="IPR022742">
    <property type="entry name" value="Hydrolase_4"/>
</dbReference>
<dbReference type="Gene3D" id="3.40.50.1820">
    <property type="entry name" value="alpha/beta hydrolase"/>
    <property type="match status" value="1"/>
</dbReference>
<feature type="domain" description="Serine aminopeptidase S33" evidence="2">
    <location>
        <begin position="73"/>
        <end position="182"/>
    </location>
</feature>
<protein>
    <submittedName>
        <fullName evidence="3">Alpha/beta fold hydrolase</fullName>
    </submittedName>
</protein>
<keyword evidence="3" id="KW-0378">Hydrolase</keyword>
<dbReference type="GO" id="GO:0016787">
    <property type="term" value="F:hydrolase activity"/>
    <property type="evidence" value="ECO:0007669"/>
    <property type="project" value="UniProtKB-KW"/>
</dbReference>
<keyword evidence="1" id="KW-0472">Membrane</keyword>
<proteinExistence type="predicted"/>
<evidence type="ECO:0000256" key="1">
    <source>
        <dbReference type="SAM" id="Phobius"/>
    </source>
</evidence>
<feature type="transmembrane region" description="Helical" evidence="1">
    <location>
        <begin position="6"/>
        <end position="24"/>
    </location>
</feature>
<accession>A0A7Y7U5M8</accession>
<evidence type="ECO:0000259" key="2">
    <source>
        <dbReference type="Pfam" id="PF12146"/>
    </source>
</evidence>
<evidence type="ECO:0000313" key="4">
    <source>
        <dbReference type="Proteomes" id="UP000565521"/>
    </source>
</evidence>
<dbReference type="PANTHER" id="PTHR12277">
    <property type="entry name" value="ALPHA/BETA HYDROLASE DOMAIN-CONTAINING PROTEIN"/>
    <property type="match status" value="1"/>
</dbReference>
<sequence>MKIVLWILGLGAALYVAVCMLLYFQQERLLFFPTKLAPDYRFRFAQRFEERWLPTADGTRLHGLLFPADSVRSKGLVFYLHGNGGALDSWGEVATTYTRLGYSVFLLDYRGYGKSEGHISSQAQLLADVDTAYQQLTAEFPESRTVLLGYSLGTGAAAWLAARHHPRLLVLQAPYASMRATARQHYPWVPGFVVRYPLATNEVLPRVSALIVIFYGDQDEIISPESTKQLKTLLKPGDEFIALPGAGHNGMTDNPDYQRAIRRILGAPQAAAGSDSNLSR</sequence>
<dbReference type="SUPFAM" id="SSF53474">
    <property type="entry name" value="alpha/beta-Hydrolases"/>
    <property type="match status" value="1"/>
</dbReference>
<dbReference type="Pfam" id="PF12146">
    <property type="entry name" value="Hydrolase_4"/>
    <property type="match status" value="1"/>
</dbReference>
<comment type="caution">
    <text evidence="3">The sequence shown here is derived from an EMBL/GenBank/DDBJ whole genome shotgun (WGS) entry which is preliminary data.</text>
</comment>
<dbReference type="InterPro" id="IPR029058">
    <property type="entry name" value="AB_hydrolase_fold"/>
</dbReference>
<dbReference type="RefSeq" id="WP_176907524.1">
    <property type="nucleotide sequence ID" value="NZ_JABKAU010000007.1"/>
</dbReference>
<keyword evidence="1" id="KW-0812">Transmembrane</keyword>
<keyword evidence="4" id="KW-1185">Reference proteome</keyword>